<reference evidence="1" key="1">
    <citation type="journal article" date="2021" name="Proc. Natl. Acad. Sci. U.S.A.">
        <title>A Catalog of Tens of Thousands of Viruses from Human Metagenomes Reveals Hidden Associations with Chronic Diseases.</title>
        <authorList>
            <person name="Tisza M.J."/>
            <person name="Buck C.B."/>
        </authorList>
    </citation>
    <scope>NUCLEOTIDE SEQUENCE</scope>
    <source>
        <strain evidence="1">Ctf8W5</strain>
    </source>
</reference>
<sequence length="405" mass="47869">MKKELFAAETATTENIENQEEKVMNKKNYELRKFTDEESFHYGDRLEETYTERERIIRGFYENYVLGAVKGTEQYREYAEQGFSDKIDRIVEIADAIMDYLTEFVVTGKGWQSLITNLTDCKNAVIEGVCIFNIVSDAVSMATFAIDGNYKKIKVNKSSFRLFKHVSEEYVKTGEYDEKTGEIEVYIPESYEFESVDKWLREHEAGDLYEMAVELMEERKELADRKQEIISSVESWYEGCYDAIYDLTKSVKNTNKYSRNRSTAEARKLEKYWKLMGYSRGSGDERDADFDTIKNAIIDYLKEQPLEYFEDIEDYFDEDSMLDIIDDAYNYADFELPERPDRKEEWLEFVRTCPADWFDYADDPEEERENLIEMYEDWDGVVFCDFDYAVSGEYSDPYTTIRDDA</sequence>
<accession>A0A8S5Q7Z7</accession>
<proteinExistence type="predicted"/>
<organism evidence="1">
    <name type="scientific">Siphoviridae sp. ctf8W5</name>
    <dbReference type="NCBI Taxonomy" id="2825595"/>
    <lineage>
        <taxon>Viruses</taxon>
        <taxon>Duplodnaviria</taxon>
        <taxon>Heunggongvirae</taxon>
        <taxon>Uroviricota</taxon>
        <taxon>Caudoviricetes</taxon>
    </lineage>
</organism>
<protein>
    <submittedName>
        <fullName evidence="1">Uncharacterized protein</fullName>
    </submittedName>
</protein>
<dbReference type="EMBL" id="BK015597">
    <property type="protein sequence ID" value="DAE14953.1"/>
    <property type="molecule type" value="Genomic_DNA"/>
</dbReference>
<name>A0A8S5Q7Z7_9CAUD</name>
<evidence type="ECO:0000313" key="1">
    <source>
        <dbReference type="EMBL" id="DAE14953.1"/>
    </source>
</evidence>